<dbReference type="PROSITE" id="PS50893">
    <property type="entry name" value="ABC_TRANSPORTER_2"/>
    <property type="match status" value="2"/>
</dbReference>
<evidence type="ECO:0000313" key="6">
    <source>
        <dbReference type="EMBL" id="MRX43461.1"/>
    </source>
</evidence>
<evidence type="ECO:0000313" key="7">
    <source>
        <dbReference type="Proteomes" id="UP000476511"/>
    </source>
</evidence>
<dbReference type="InterPro" id="IPR027417">
    <property type="entry name" value="P-loop_NTPase"/>
</dbReference>
<keyword evidence="3 6" id="KW-0067">ATP-binding</keyword>
<accession>A0A6L5R0B5</accession>
<name>A0A6L5R0B5_9MICO</name>
<dbReference type="GO" id="GO:0016887">
    <property type="term" value="F:ATP hydrolysis activity"/>
    <property type="evidence" value="ECO:0007669"/>
    <property type="project" value="InterPro"/>
</dbReference>
<dbReference type="Proteomes" id="UP000476511">
    <property type="component" value="Unassembled WGS sequence"/>
</dbReference>
<dbReference type="Gene3D" id="3.40.50.300">
    <property type="entry name" value="P-loop containing nucleotide triphosphate hydrolases"/>
    <property type="match status" value="2"/>
</dbReference>
<organism evidence="6 7">
    <name type="scientific">Agromyces kandeliae</name>
    <dbReference type="NCBI Taxonomy" id="2666141"/>
    <lineage>
        <taxon>Bacteria</taxon>
        <taxon>Bacillati</taxon>
        <taxon>Actinomycetota</taxon>
        <taxon>Actinomycetes</taxon>
        <taxon>Micrococcales</taxon>
        <taxon>Microbacteriaceae</taxon>
        <taxon>Agromyces</taxon>
    </lineage>
</organism>
<dbReference type="EMBL" id="WKJD01000011">
    <property type="protein sequence ID" value="MRX43461.1"/>
    <property type="molecule type" value="Genomic_DNA"/>
</dbReference>
<dbReference type="PROSITE" id="PS00211">
    <property type="entry name" value="ABC_TRANSPORTER_1"/>
    <property type="match status" value="2"/>
</dbReference>
<dbReference type="FunFam" id="3.40.50.300:FF:000011">
    <property type="entry name" value="Putative ABC transporter ATP-binding component"/>
    <property type="match status" value="1"/>
</dbReference>
<dbReference type="SUPFAM" id="SSF52540">
    <property type="entry name" value="P-loop containing nucleoside triphosphate hydrolases"/>
    <property type="match status" value="2"/>
</dbReference>
<keyword evidence="7" id="KW-1185">Reference proteome</keyword>
<gene>
    <name evidence="6" type="ORF">GJR97_06935</name>
</gene>
<comment type="caution">
    <text evidence="6">The sequence shown here is derived from an EMBL/GenBank/DDBJ whole genome shotgun (WGS) entry which is preliminary data.</text>
</comment>
<dbReference type="Pfam" id="PF00005">
    <property type="entry name" value="ABC_tran"/>
    <property type="match status" value="2"/>
</dbReference>
<dbReference type="InterPro" id="IPR003593">
    <property type="entry name" value="AAA+_ATPase"/>
</dbReference>
<evidence type="ECO:0000256" key="1">
    <source>
        <dbReference type="ARBA" id="ARBA00022737"/>
    </source>
</evidence>
<protein>
    <submittedName>
        <fullName evidence="6">ATP-binding cassette domain-containing protein</fullName>
    </submittedName>
</protein>
<keyword evidence="1" id="KW-0677">Repeat</keyword>
<dbReference type="PANTHER" id="PTHR19211">
    <property type="entry name" value="ATP-BINDING TRANSPORT PROTEIN-RELATED"/>
    <property type="match status" value="1"/>
</dbReference>
<dbReference type="InterPro" id="IPR017871">
    <property type="entry name" value="ABC_transporter-like_CS"/>
</dbReference>
<evidence type="ECO:0000256" key="3">
    <source>
        <dbReference type="ARBA" id="ARBA00022840"/>
    </source>
</evidence>
<dbReference type="RefSeq" id="WP_154345784.1">
    <property type="nucleotide sequence ID" value="NZ_WKJD01000011.1"/>
</dbReference>
<dbReference type="CDD" id="cd03221">
    <property type="entry name" value="ABCF_EF-3"/>
    <property type="match status" value="1"/>
</dbReference>
<sequence length="600" mass="64015">MPVIHSHSSHLRVDGLSVAFGDRRVFADLGFAVAPGHRLGLIGENGAGKSTLLRLIAGASLGGAVVHGRLVRPARTGLLLQEPPFASSDRIDDVLESAVEEVRAVERELDAAAVALGAVASDRPAADDGPAERYARALDAAELADVWSVDRRRDELLDGLGLAGLGRGRRVDELSGGQRSRFALAALLLSSPEALLLDEPTNHLDDDAAAFLEERLRAWRGPVVFASHDREFLDRVATGLLDLDPGRTGATALARSGDAPSNANGREVVLAASVGTVFGGSFSDYLGRRDDERARWRRQYEDEQGELRRLRRSVAETARAVAHGRGPTDNDKFLKHFKRGNVEAAVSRRVRNAEARLDDLERTQVARPPAPMAFAGIPGGSHAPSDAAGLLVHVSDLAVAGRLDLRALRVASTTRLLVTGANGAGKSTLLAVLAGRLAPDRGTVHRRRGLRVGLLEQDVRFADPDATPRAIYERVLGERRAERVPLAGLGLVAPRDLDRAVGRLSVGQQRRLALALVIAAPPHVFLLDEPTNHLSLALAGELEDALGGFPGAVIVASHDRWLRRRWAGAELALPARSAAEASVVTPPDREMAGAVPRGPR</sequence>
<dbReference type="GO" id="GO:0005524">
    <property type="term" value="F:ATP binding"/>
    <property type="evidence" value="ECO:0007669"/>
    <property type="project" value="UniProtKB-KW"/>
</dbReference>
<keyword evidence="4" id="KW-0175">Coiled coil</keyword>
<feature type="domain" description="ABC transporter" evidence="5">
    <location>
        <begin position="355"/>
        <end position="600"/>
    </location>
</feature>
<dbReference type="PANTHER" id="PTHR19211:SF14">
    <property type="entry name" value="ATP-BINDING CASSETTE SUB-FAMILY F MEMBER 1"/>
    <property type="match status" value="1"/>
</dbReference>
<dbReference type="AlphaFoldDB" id="A0A6L5R0B5"/>
<evidence type="ECO:0000256" key="2">
    <source>
        <dbReference type="ARBA" id="ARBA00022741"/>
    </source>
</evidence>
<dbReference type="InterPro" id="IPR003439">
    <property type="entry name" value="ABC_transporter-like_ATP-bd"/>
</dbReference>
<reference evidence="6 7" key="1">
    <citation type="submission" date="2019-11" db="EMBL/GenBank/DDBJ databases">
        <title>Agromyces kandeliae sp. nov., isolated from mangrove soil.</title>
        <authorList>
            <person name="Wang R."/>
        </authorList>
    </citation>
    <scope>NUCLEOTIDE SEQUENCE [LARGE SCALE GENOMIC DNA]</scope>
    <source>
        <strain evidence="6 7">Q22</strain>
    </source>
</reference>
<dbReference type="InterPro" id="IPR050611">
    <property type="entry name" value="ABCF"/>
</dbReference>
<keyword evidence="2" id="KW-0547">Nucleotide-binding</keyword>
<evidence type="ECO:0000259" key="5">
    <source>
        <dbReference type="PROSITE" id="PS50893"/>
    </source>
</evidence>
<dbReference type="SMART" id="SM00382">
    <property type="entry name" value="AAA"/>
    <property type="match status" value="2"/>
</dbReference>
<evidence type="ECO:0000256" key="4">
    <source>
        <dbReference type="SAM" id="Coils"/>
    </source>
</evidence>
<feature type="domain" description="ABC transporter" evidence="5">
    <location>
        <begin position="11"/>
        <end position="270"/>
    </location>
</feature>
<proteinExistence type="predicted"/>
<feature type="coiled-coil region" evidence="4">
    <location>
        <begin position="293"/>
        <end position="363"/>
    </location>
</feature>